<proteinExistence type="predicted"/>
<reference evidence="1 2" key="1">
    <citation type="submission" date="2022-10" db="EMBL/GenBank/DDBJ databases">
        <title>Alteromonas sp. chi3 Genome sequencing.</title>
        <authorList>
            <person name="Park S."/>
        </authorList>
    </citation>
    <scope>NUCLEOTIDE SEQUENCE [LARGE SCALE GENOMIC DNA]</scope>
    <source>
        <strain evidence="2">chi3</strain>
    </source>
</reference>
<comment type="caution">
    <text evidence="1">The sequence shown here is derived from an EMBL/GenBank/DDBJ whole genome shotgun (WGS) entry which is preliminary data.</text>
</comment>
<dbReference type="Proteomes" id="UP001218788">
    <property type="component" value="Unassembled WGS sequence"/>
</dbReference>
<name>A0ABT5L7S7_9ALTE</name>
<keyword evidence="2" id="KW-1185">Reference proteome</keyword>
<accession>A0ABT5L7S7</accession>
<sequence>MNTTVHFYDQFTAQLYLDNGCVLQIGDPDKFEHHNHDAEIAKLERVLKATGQIGCEDSIMTSLH</sequence>
<dbReference type="RefSeq" id="WP_273642838.1">
    <property type="nucleotide sequence ID" value="NZ_JAQQXP010000004.1"/>
</dbReference>
<dbReference type="EMBL" id="JAQQXP010000004">
    <property type="protein sequence ID" value="MDC8832937.1"/>
    <property type="molecule type" value="Genomic_DNA"/>
</dbReference>
<organism evidence="1 2">
    <name type="scientific">Alteromonas gilva</name>
    <dbReference type="NCBI Taxonomy" id="2987522"/>
    <lineage>
        <taxon>Bacteria</taxon>
        <taxon>Pseudomonadati</taxon>
        <taxon>Pseudomonadota</taxon>
        <taxon>Gammaproteobacteria</taxon>
        <taxon>Alteromonadales</taxon>
        <taxon>Alteromonadaceae</taxon>
        <taxon>Alteromonas/Salinimonas group</taxon>
        <taxon>Alteromonas</taxon>
    </lineage>
</organism>
<gene>
    <name evidence="1" type="ORF">OIK42_19460</name>
</gene>
<evidence type="ECO:0000313" key="2">
    <source>
        <dbReference type="Proteomes" id="UP001218788"/>
    </source>
</evidence>
<protein>
    <submittedName>
        <fullName evidence="1">Uncharacterized protein</fullName>
    </submittedName>
</protein>
<evidence type="ECO:0000313" key="1">
    <source>
        <dbReference type="EMBL" id="MDC8832937.1"/>
    </source>
</evidence>